<evidence type="ECO:0008006" key="3">
    <source>
        <dbReference type="Google" id="ProtNLM"/>
    </source>
</evidence>
<dbReference type="AlphaFoldDB" id="A0A927FVK1"/>
<organism evidence="1 2">
    <name type="scientific">Devosia oryzisoli</name>
    <dbReference type="NCBI Taxonomy" id="2774138"/>
    <lineage>
        <taxon>Bacteria</taxon>
        <taxon>Pseudomonadati</taxon>
        <taxon>Pseudomonadota</taxon>
        <taxon>Alphaproteobacteria</taxon>
        <taxon>Hyphomicrobiales</taxon>
        <taxon>Devosiaceae</taxon>
        <taxon>Devosia</taxon>
    </lineage>
</organism>
<dbReference type="RefSeq" id="WP_191774711.1">
    <property type="nucleotide sequence ID" value="NZ_JACYFU010000002.1"/>
</dbReference>
<evidence type="ECO:0000313" key="1">
    <source>
        <dbReference type="EMBL" id="MBD8065638.1"/>
    </source>
</evidence>
<keyword evidence="2" id="KW-1185">Reference proteome</keyword>
<evidence type="ECO:0000313" key="2">
    <source>
        <dbReference type="Proteomes" id="UP000654108"/>
    </source>
</evidence>
<reference evidence="1" key="1">
    <citation type="submission" date="2020-09" db="EMBL/GenBank/DDBJ databases">
        <title>Genome seq and assembly of Devosia sp.</title>
        <authorList>
            <person name="Chhetri G."/>
        </authorList>
    </citation>
    <scope>NUCLEOTIDE SEQUENCE</scope>
    <source>
        <strain evidence="1">PTR5</strain>
    </source>
</reference>
<dbReference type="EMBL" id="JACYFU010000002">
    <property type="protein sequence ID" value="MBD8065638.1"/>
    <property type="molecule type" value="Genomic_DNA"/>
</dbReference>
<dbReference type="SUPFAM" id="SSF56563">
    <property type="entry name" value="Major capsid protein gp5"/>
    <property type="match status" value="1"/>
</dbReference>
<name>A0A927FVK1_9HYPH</name>
<protein>
    <recommendedName>
        <fullName evidence="3">Phage major capsid protein</fullName>
    </recommendedName>
</protein>
<accession>A0A927FVK1</accession>
<gene>
    <name evidence="1" type="ORF">IC608_09130</name>
</gene>
<comment type="caution">
    <text evidence="1">The sequence shown here is derived from an EMBL/GenBank/DDBJ whole genome shotgun (WGS) entry which is preliminary data.</text>
</comment>
<dbReference type="Proteomes" id="UP000654108">
    <property type="component" value="Unassembled WGS sequence"/>
</dbReference>
<proteinExistence type="predicted"/>
<sequence length="350" mass="35695">MKALLSVADRYSVDSAGIAQIARVKGLAADGQGDTQTIAASMASDRVQRFLKAAVGGIGTDETALVDQSVIVGAFVELMKRDSVFYALLADGMVRLPLRTWVEMLAMQATGWIVGEGQPIPVTSAGFDRTYLEPIKAASLAVVTRELLKAGSAEAILTRALRLAVGAAVDTEFFAHAIDGDTTAIPSTGGDLDSIAADLKALLDAVAPTTASRLVLAIDPPIQRAASMVLNLAGGFAFPDLTPTGGTIKGIPAMPSSSIGAGKVALLDASRFAGQSENIDIDASGQATVEMLDAALQQNAITGAGAAQVSMFQTGAVALKAVAMFGVHRLENSASAVVTGATWGGAYSGS</sequence>